<reference evidence="2" key="1">
    <citation type="journal article" date="2019" name="Int. J. Syst. Evol. Microbiol.">
        <title>The Global Catalogue of Microorganisms (GCM) 10K type strain sequencing project: providing services to taxonomists for standard genome sequencing and annotation.</title>
        <authorList>
            <consortium name="The Broad Institute Genomics Platform"/>
            <consortium name="The Broad Institute Genome Sequencing Center for Infectious Disease"/>
            <person name="Wu L."/>
            <person name="Ma J."/>
        </authorList>
    </citation>
    <scope>NUCLEOTIDE SEQUENCE [LARGE SCALE GENOMIC DNA]</scope>
    <source>
        <strain evidence="2">JCM 6835</strain>
    </source>
</reference>
<comment type="caution">
    <text evidence="1">The sequence shown here is derived from an EMBL/GenBank/DDBJ whole genome shotgun (WGS) entry which is preliminary data.</text>
</comment>
<dbReference type="RefSeq" id="WP_346145678.1">
    <property type="nucleotide sequence ID" value="NZ_BAAATE010000004.1"/>
</dbReference>
<sequence>MQWKWLALVALSALCAVMPLVPSMGVRPASMIRDTPVLHEAQSPKLLVENTFHLTEGIGVDERLLPVDDNVDFERATLAPGVGVDEAGIMYGTPKRPGTYSTTITVCKDKICADERITLIVHRKVTWSPVQLTFPARVGVLLDSSIGIEGAPEGVLATYTVTDAGKLPPGVAIGPDGHVGGVPTRPGRYDAPVRICVAGDCSGVVVRFIIA</sequence>
<name>A0ABP6DZT3_9ACTN</name>
<proteinExistence type="predicted"/>
<dbReference type="Proteomes" id="UP001501666">
    <property type="component" value="Unassembled WGS sequence"/>
</dbReference>
<keyword evidence="2" id="KW-1185">Reference proteome</keyword>
<evidence type="ECO:0000313" key="1">
    <source>
        <dbReference type="EMBL" id="GAA2654171.1"/>
    </source>
</evidence>
<accession>A0ABP6DZT3</accession>
<evidence type="ECO:0000313" key="2">
    <source>
        <dbReference type="Proteomes" id="UP001501666"/>
    </source>
</evidence>
<gene>
    <name evidence="1" type="ORF">GCM10010412_022830</name>
</gene>
<organism evidence="1 2">
    <name type="scientific">Nonomuraea recticatena</name>
    <dbReference type="NCBI Taxonomy" id="46178"/>
    <lineage>
        <taxon>Bacteria</taxon>
        <taxon>Bacillati</taxon>
        <taxon>Actinomycetota</taxon>
        <taxon>Actinomycetes</taxon>
        <taxon>Streptosporangiales</taxon>
        <taxon>Streptosporangiaceae</taxon>
        <taxon>Nonomuraea</taxon>
    </lineage>
</organism>
<protein>
    <submittedName>
        <fullName evidence="1">Uncharacterized protein</fullName>
    </submittedName>
</protein>
<dbReference type="EMBL" id="BAAATE010000004">
    <property type="protein sequence ID" value="GAA2654171.1"/>
    <property type="molecule type" value="Genomic_DNA"/>
</dbReference>